<dbReference type="AlphaFoldDB" id="A0A7Z0A910"/>
<gene>
    <name evidence="3" type="ORF">BJY26_000848</name>
</gene>
<feature type="signal peptide" evidence="2">
    <location>
        <begin position="1"/>
        <end position="23"/>
    </location>
</feature>
<reference evidence="3 4" key="1">
    <citation type="submission" date="2020-07" db="EMBL/GenBank/DDBJ databases">
        <title>Sequencing the genomes of 1000 actinobacteria strains.</title>
        <authorList>
            <person name="Klenk H.-P."/>
        </authorList>
    </citation>
    <scope>NUCLEOTIDE SEQUENCE [LARGE SCALE GENOMIC DNA]</scope>
    <source>
        <strain evidence="3 4">DSM 26341</strain>
    </source>
</reference>
<evidence type="ECO:0000313" key="4">
    <source>
        <dbReference type="Proteomes" id="UP000539111"/>
    </source>
</evidence>
<feature type="compositionally biased region" description="Polar residues" evidence="1">
    <location>
        <begin position="51"/>
        <end position="63"/>
    </location>
</feature>
<dbReference type="Proteomes" id="UP000539111">
    <property type="component" value="Unassembled WGS sequence"/>
</dbReference>
<proteinExistence type="predicted"/>
<feature type="region of interest" description="Disordered" evidence="1">
    <location>
        <begin position="21"/>
        <end position="85"/>
    </location>
</feature>
<evidence type="ECO:0000256" key="1">
    <source>
        <dbReference type="SAM" id="MobiDB-lite"/>
    </source>
</evidence>
<dbReference type="EMBL" id="JACBZP010000001">
    <property type="protein sequence ID" value="NYI66542.1"/>
    <property type="molecule type" value="Genomic_DNA"/>
</dbReference>
<protein>
    <recommendedName>
        <fullName evidence="5">Lipoprotein</fullName>
    </recommendedName>
</protein>
<name>A0A7Z0A910_9MICO</name>
<keyword evidence="2" id="KW-0732">Signal</keyword>
<evidence type="ECO:0000313" key="3">
    <source>
        <dbReference type="EMBL" id="NYI66542.1"/>
    </source>
</evidence>
<feature type="chain" id="PRO_5039194001" description="Lipoprotein" evidence="2">
    <location>
        <begin position="24"/>
        <end position="173"/>
    </location>
</feature>
<evidence type="ECO:0008006" key="5">
    <source>
        <dbReference type="Google" id="ProtNLM"/>
    </source>
</evidence>
<dbReference type="PROSITE" id="PS51257">
    <property type="entry name" value="PROKAR_LIPOPROTEIN"/>
    <property type="match status" value="1"/>
</dbReference>
<keyword evidence="4" id="KW-1185">Reference proteome</keyword>
<evidence type="ECO:0000256" key="2">
    <source>
        <dbReference type="SAM" id="SignalP"/>
    </source>
</evidence>
<accession>A0A7Z0A910</accession>
<dbReference type="RefSeq" id="WP_179425974.1">
    <property type="nucleotide sequence ID" value="NZ_JACBZP010000001.1"/>
</dbReference>
<organism evidence="3 4">
    <name type="scientific">Spelaeicoccus albus</name>
    <dbReference type="NCBI Taxonomy" id="1280376"/>
    <lineage>
        <taxon>Bacteria</taxon>
        <taxon>Bacillati</taxon>
        <taxon>Actinomycetota</taxon>
        <taxon>Actinomycetes</taxon>
        <taxon>Micrococcales</taxon>
        <taxon>Brevibacteriaceae</taxon>
        <taxon>Spelaeicoccus</taxon>
    </lineage>
</organism>
<comment type="caution">
    <text evidence="3">The sequence shown here is derived from an EMBL/GenBank/DDBJ whole genome shotgun (WGS) entry which is preliminary data.</text>
</comment>
<sequence>MRISKAILPVLGVLLAVSGCASHSDSDSTDSSPTNHQSQEAAETPDVTDAPRTNNSTGPSSHASDSRTHDKAAAPSKVTVRVGTKTTTVKPTDVYCSGRPGHVRHIIGKTDHGLPLIKAEGTHFVMAKTGHGRPYKSGNPSGIHYGKDRVVFKKTRLGPATLNGTMVCTSWED</sequence>